<dbReference type="EMBL" id="JNBU01000030">
    <property type="protein sequence ID" value="OCT42299.1"/>
    <property type="molecule type" value="Genomic_DNA"/>
</dbReference>
<dbReference type="AlphaFoldDB" id="A0A9X5LSF7"/>
<comment type="caution">
    <text evidence="1">The sequence shown here is derived from an EMBL/GenBank/DDBJ whole genome shotgun (WGS) entry which is preliminary data.</text>
</comment>
<evidence type="ECO:0000313" key="1">
    <source>
        <dbReference type="EMBL" id="OCT42299.1"/>
    </source>
</evidence>
<protein>
    <submittedName>
        <fullName evidence="1">Uncharacterized protein</fullName>
    </submittedName>
</protein>
<sequence length="91" mass="9853">MDMSVLLLFMTPLQTARWAGEAEGGSTWGSHQGTVHHGLRQLHIVSRLIPRLRANDLRDLTGSLLKGVEQSIAGMGTSRSMASDDEMPPAV</sequence>
<proteinExistence type="predicted"/>
<reference evidence="1" key="1">
    <citation type="submission" date="2014-05" db="EMBL/GenBank/DDBJ databases">
        <authorList>
            <person name="Jahns A.C."/>
            <person name="Eilers H."/>
            <person name="Alexeyev O.A."/>
        </authorList>
    </citation>
    <scope>NUCLEOTIDE SEQUENCE [LARGE SCALE GENOMIC DNA]</scope>
    <source>
        <strain evidence="1">DSM 20700</strain>
    </source>
</reference>
<organism evidence="1">
    <name type="scientific">Cutibacterium granulosum DSM 20700</name>
    <dbReference type="NCBI Taxonomy" id="1160719"/>
    <lineage>
        <taxon>Bacteria</taxon>
        <taxon>Bacillati</taxon>
        <taxon>Actinomycetota</taxon>
        <taxon>Actinomycetes</taxon>
        <taxon>Propionibacteriales</taxon>
        <taxon>Propionibacteriaceae</taxon>
        <taxon>Cutibacterium</taxon>
    </lineage>
</organism>
<gene>
    <name evidence="1" type="ORF">L860_11135</name>
</gene>
<name>A0A9X5LSF7_9ACTN</name>
<accession>A0A9X5LSF7</accession>